<evidence type="ECO:0000256" key="3">
    <source>
        <dbReference type="ARBA" id="ARBA00009105"/>
    </source>
</evidence>
<feature type="compositionally biased region" description="Low complexity" evidence="11">
    <location>
        <begin position="145"/>
        <end position="176"/>
    </location>
</feature>
<dbReference type="CDD" id="cd00229">
    <property type="entry name" value="SGNH_hydrolase"/>
    <property type="match status" value="1"/>
</dbReference>
<keyword evidence="5" id="KW-0812">Transmembrane</keyword>
<evidence type="ECO:0000256" key="1">
    <source>
        <dbReference type="ARBA" id="ARBA00004394"/>
    </source>
</evidence>
<evidence type="ECO:0000256" key="4">
    <source>
        <dbReference type="ARBA" id="ARBA00022679"/>
    </source>
</evidence>
<keyword evidence="9" id="KW-0472">Membrane</keyword>
<evidence type="ECO:0000313" key="12">
    <source>
        <dbReference type="EMBL" id="PSC73239.1"/>
    </source>
</evidence>
<dbReference type="PANTHER" id="PTHR31646">
    <property type="entry name" value="ALPHA-1,2-MANNOSYLTRANSFERASE MNN2"/>
    <property type="match status" value="1"/>
</dbReference>
<evidence type="ECO:0000256" key="8">
    <source>
        <dbReference type="ARBA" id="ARBA00023034"/>
    </source>
</evidence>
<evidence type="ECO:0000256" key="6">
    <source>
        <dbReference type="ARBA" id="ARBA00022968"/>
    </source>
</evidence>
<protein>
    <submittedName>
        <fullName evidence="12">Uncharacterized protein</fullName>
    </submittedName>
</protein>
<dbReference type="SUPFAM" id="SSF53448">
    <property type="entry name" value="Nucleotide-diphospho-sugar transferases"/>
    <property type="match status" value="1"/>
</dbReference>
<sequence length="1245" mass="131777">MADKAAAAAQLAALHSQLAVLLPDLLRLEELLRSCLASHSAGTSELAPLLQQRLQQCGAAVTLLRGLPAGAAGREEEGVQALAAAKPFIESSAAMIQDVQNLIVVLAGPDALEEVASMGTTERTWLQHGIQLQRPSPRLPAGTEQQQAAQQGQQQPVMVPMPMPAGQQQQQQQQHVWPPPQVPQGMSLLQQQPQAQPGQPAMPLPPLAPWSGAGPSTGAPSDMPFTTSFDMLPVLPSVGALPSLSQLLEEPMMTLSLQDNEWVAQAAAAAIAAVQGKAGGAAAGAQQQQQQQPGELQKGGPQPSLALIENLLNPWGAAGPPQLARQQQVAQPPVVSVPTRAAAAQMRAAALPAGKQQAAAAAGAPATAQLSPVSSGELPQTSGGSGSLLYRRVSFAPLHAMGRASIEESMTSSSSNPSAAVPGLPFGPRPSAAPSSTGSLYLARTSSGLGTAGDPAASGAHAGGGATAARVALVQPAAGALRISISDAAPAPAAQPAAGGGKERQAQFTTAGTADGPVMYVSVHEAPAHEFSQGETSLSRLFYEAKLTGVLPVPEAVAEGSHEGAGGGSSACQGGRSRASSQEGSGPGSGASCADSGGAGGTPALAENTLANTFVSLYVLRHKLGCMLPATVMYWGRVARDVPSSETVAFMQEHISNLSFVDASALPWPAWHRAFSDDLNSWKNEDGWKLKSFVLYSAPYKHVTFLDSDATAALDPAALFEHPQYRQAGSMYWPDVWCGDVELFRRLGMPSIGQERQTESGIFLVDRTRHWLAVEWVLWLNMHDHITYKLTYGDKDTHRAAFHLAGTPQAFYQVTHPVGLMLQAVEGGYLNRGFLQAHPNGSSMFVHRVAQAKYEPWSDDLKPITHVTVPSCSYTGEKGWNTGVMPFDHFQPKGWTESAAKAGPHACPFSLHTLYNAVRRCGHYEPDSAPGDQALPVFEIAAEGHVGRAIAASDAAFHKLRKAKQLAGPDGAPRSWLKLTRIPVLVPPADRPVLQLPWAPLLTGEEQRRGVSHYGGGARLRALAGELLRGQPITAVTLGGSNTYGHGVDDQSLAYPARFLDFINASWPHRSHVLVNLPGITATAPCLASLVPPGADLLVVEFSINESPAGGVRDRHAYEWLLRDLLALPGNPAVVILHSYRWWRAAGDGQTEGLFYMEPEPQLELFAHYYDLPSLSMREAAWHLMRAGVDGFKIDRVLLPGALEGRHWKEIPRATPGSENSYAYMDTVHPSPTGTSCWPSCWQGC</sequence>
<keyword evidence="8" id="KW-0333">Golgi apparatus</keyword>
<dbReference type="OrthoDB" id="544608at2759"/>
<dbReference type="STRING" id="554055.A0A2P6VGL7"/>
<comment type="similarity">
    <text evidence="3">Belongs to the MNN1/MNT family.</text>
</comment>
<dbReference type="InterPro" id="IPR029044">
    <property type="entry name" value="Nucleotide-diphossugar_trans"/>
</dbReference>
<dbReference type="SUPFAM" id="SSF52266">
    <property type="entry name" value="SGNH hydrolase"/>
    <property type="match status" value="1"/>
</dbReference>
<gene>
    <name evidence="12" type="ORF">C2E20_3485</name>
</gene>
<comment type="subcellular location">
    <subcellularLocation>
        <location evidence="10">Endomembrane system</location>
        <topology evidence="10">Single-pass membrane protein</topology>
    </subcellularLocation>
    <subcellularLocation>
        <location evidence="1">Golgi apparatus membrane</location>
    </subcellularLocation>
    <subcellularLocation>
        <location evidence="2">Membrane</location>
        <topology evidence="2">Single-pass type II membrane protein</topology>
    </subcellularLocation>
</comment>
<dbReference type="AlphaFoldDB" id="A0A2P6VGL7"/>
<reference evidence="12 13" key="1">
    <citation type="journal article" date="2018" name="Plant J.">
        <title>Genome sequences of Chlorella sorokiniana UTEX 1602 and Micractinium conductrix SAG 241.80: implications to maltose excretion by a green alga.</title>
        <authorList>
            <person name="Arriola M.B."/>
            <person name="Velmurugan N."/>
            <person name="Zhang Y."/>
            <person name="Plunkett M.H."/>
            <person name="Hondzo H."/>
            <person name="Barney B.M."/>
        </authorList>
    </citation>
    <scope>NUCLEOTIDE SEQUENCE [LARGE SCALE GENOMIC DNA]</scope>
    <source>
        <strain evidence="12 13">SAG 241.80</strain>
    </source>
</reference>
<keyword evidence="13" id="KW-1185">Reference proteome</keyword>
<proteinExistence type="inferred from homology"/>
<dbReference type="PANTHER" id="PTHR31646:SF1">
    <property type="entry name" value="ALPHA-1,2-MANNOSYLTRANSFERASE MNN2"/>
    <property type="match status" value="1"/>
</dbReference>
<keyword evidence="7" id="KW-1133">Transmembrane helix</keyword>
<dbReference type="EMBL" id="LHPF02000007">
    <property type="protein sequence ID" value="PSC73239.1"/>
    <property type="molecule type" value="Genomic_DNA"/>
</dbReference>
<keyword evidence="4" id="KW-0808">Transferase</keyword>
<evidence type="ECO:0000256" key="7">
    <source>
        <dbReference type="ARBA" id="ARBA00022989"/>
    </source>
</evidence>
<organism evidence="12 13">
    <name type="scientific">Micractinium conductrix</name>
    <dbReference type="NCBI Taxonomy" id="554055"/>
    <lineage>
        <taxon>Eukaryota</taxon>
        <taxon>Viridiplantae</taxon>
        <taxon>Chlorophyta</taxon>
        <taxon>core chlorophytes</taxon>
        <taxon>Trebouxiophyceae</taxon>
        <taxon>Chlorellales</taxon>
        <taxon>Chlorellaceae</taxon>
        <taxon>Chlorella clade</taxon>
        <taxon>Micractinium</taxon>
    </lineage>
</organism>
<feature type="region of interest" description="Disordered" evidence="11">
    <location>
        <begin position="134"/>
        <end position="221"/>
    </location>
</feature>
<feature type="region of interest" description="Disordered" evidence="11">
    <location>
        <begin position="406"/>
        <end position="439"/>
    </location>
</feature>
<evidence type="ECO:0000256" key="10">
    <source>
        <dbReference type="ARBA" id="ARBA00037847"/>
    </source>
</evidence>
<feature type="compositionally biased region" description="Low complexity" evidence="11">
    <location>
        <begin position="183"/>
        <end position="199"/>
    </location>
</feature>
<evidence type="ECO:0000256" key="11">
    <source>
        <dbReference type="SAM" id="MobiDB-lite"/>
    </source>
</evidence>
<evidence type="ECO:0000256" key="9">
    <source>
        <dbReference type="ARBA" id="ARBA00023136"/>
    </source>
</evidence>
<dbReference type="GO" id="GO:0000026">
    <property type="term" value="F:alpha-1,2-mannosyltransferase activity"/>
    <property type="evidence" value="ECO:0007669"/>
    <property type="project" value="TreeGrafter"/>
</dbReference>
<comment type="caution">
    <text evidence="12">The sequence shown here is derived from an EMBL/GenBank/DDBJ whole genome shotgun (WGS) entry which is preliminary data.</text>
</comment>
<dbReference type="InterPro" id="IPR022751">
    <property type="entry name" value="Alpha_mannosyltransferase"/>
</dbReference>
<keyword evidence="6" id="KW-0735">Signal-anchor</keyword>
<feature type="region of interest" description="Disordered" evidence="11">
    <location>
        <begin position="558"/>
        <end position="599"/>
    </location>
</feature>
<feature type="region of interest" description="Disordered" evidence="11">
    <location>
        <begin position="283"/>
        <end position="302"/>
    </location>
</feature>
<name>A0A2P6VGL7_9CHLO</name>
<feature type="compositionally biased region" description="Low complexity" evidence="11">
    <location>
        <begin position="407"/>
        <end position="418"/>
    </location>
</feature>
<accession>A0A2P6VGL7</accession>
<evidence type="ECO:0000313" key="13">
    <source>
        <dbReference type="Proteomes" id="UP000239649"/>
    </source>
</evidence>
<evidence type="ECO:0000256" key="5">
    <source>
        <dbReference type="ARBA" id="ARBA00022692"/>
    </source>
</evidence>
<dbReference type="Proteomes" id="UP000239649">
    <property type="component" value="Unassembled WGS sequence"/>
</dbReference>
<dbReference type="Pfam" id="PF11051">
    <property type="entry name" value="Mannosyl_trans3"/>
    <property type="match status" value="2"/>
</dbReference>
<dbReference type="GO" id="GO:0000139">
    <property type="term" value="C:Golgi membrane"/>
    <property type="evidence" value="ECO:0007669"/>
    <property type="project" value="UniProtKB-SubCell"/>
</dbReference>
<feature type="compositionally biased region" description="Low complexity" evidence="11">
    <location>
        <begin position="570"/>
        <end position="581"/>
    </location>
</feature>
<evidence type="ECO:0000256" key="2">
    <source>
        <dbReference type="ARBA" id="ARBA00004606"/>
    </source>
</evidence>
<dbReference type="GO" id="GO:0046354">
    <property type="term" value="P:mannan biosynthetic process"/>
    <property type="evidence" value="ECO:0007669"/>
    <property type="project" value="TreeGrafter"/>
</dbReference>